<proteinExistence type="predicted"/>
<evidence type="ECO:0000313" key="1">
    <source>
        <dbReference type="EMBL" id="GAA4117433.1"/>
    </source>
</evidence>
<name>A0ABP7XK97_9ACTN</name>
<accession>A0ABP7XK97</accession>
<dbReference type="Proteomes" id="UP001501495">
    <property type="component" value="Unassembled WGS sequence"/>
</dbReference>
<sequence length="75" mass="7687">MGYVIAPAPEDLGSPEWCVYVATLGEGGIGSVRLSPGDPLPDGVTEAEIERLDRAGLIVEAPKGRGRAATPPTEG</sequence>
<dbReference type="EMBL" id="BAAAZH010000012">
    <property type="protein sequence ID" value="GAA4117433.1"/>
    <property type="molecule type" value="Genomic_DNA"/>
</dbReference>
<comment type="caution">
    <text evidence="1">The sequence shown here is derived from an EMBL/GenBank/DDBJ whole genome shotgun (WGS) entry which is preliminary data.</text>
</comment>
<evidence type="ECO:0000313" key="2">
    <source>
        <dbReference type="Proteomes" id="UP001501495"/>
    </source>
</evidence>
<protein>
    <submittedName>
        <fullName evidence="1">Uncharacterized protein</fullName>
    </submittedName>
</protein>
<reference evidence="2" key="1">
    <citation type="journal article" date="2019" name="Int. J. Syst. Evol. Microbiol.">
        <title>The Global Catalogue of Microorganisms (GCM) 10K type strain sequencing project: providing services to taxonomists for standard genome sequencing and annotation.</title>
        <authorList>
            <consortium name="The Broad Institute Genomics Platform"/>
            <consortium name="The Broad Institute Genome Sequencing Center for Infectious Disease"/>
            <person name="Wu L."/>
            <person name="Ma J."/>
        </authorList>
    </citation>
    <scope>NUCLEOTIDE SEQUENCE [LARGE SCALE GENOMIC DNA]</scope>
    <source>
        <strain evidence="2">JCM 16703</strain>
    </source>
</reference>
<organism evidence="1 2">
    <name type="scientific">Nocardioides fonticola</name>
    <dbReference type="NCBI Taxonomy" id="450363"/>
    <lineage>
        <taxon>Bacteria</taxon>
        <taxon>Bacillati</taxon>
        <taxon>Actinomycetota</taxon>
        <taxon>Actinomycetes</taxon>
        <taxon>Propionibacteriales</taxon>
        <taxon>Nocardioidaceae</taxon>
        <taxon>Nocardioides</taxon>
    </lineage>
</organism>
<gene>
    <name evidence="1" type="ORF">GCM10022215_18060</name>
</gene>
<keyword evidence="2" id="KW-1185">Reference proteome</keyword>